<evidence type="ECO:0000256" key="2">
    <source>
        <dbReference type="ARBA" id="ARBA00005582"/>
    </source>
</evidence>
<comment type="catalytic activity">
    <reaction evidence="9">
        <text>8-oxo-dGTP + H2O = 8-oxo-dGMP + diphosphate + H(+)</text>
        <dbReference type="Rhea" id="RHEA:31575"/>
        <dbReference type="ChEBI" id="CHEBI:15377"/>
        <dbReference type="ChEBI" id="CHEBI:15378"/>
        <dbReference type="ChEBI" id="CHEBI:33019"/>
        <dbReference type="ChEBI" id="CHEBI:63224"/>
        <dbReference type="ChEBI" id="CHEBI:77896"/>
    </reaction>
    <physiologicalReaction direction="left-to-right" evidence="9">
        <dbReference type="Rhea" id="RHEA:31576"/>
    </physiologicalReaction>
</comment>
<evidence type="ECO:0000256" key="17">
    <source>
        <dbReference type="ARBA" id="ARBA00032071"/>
    </source>
</evidence>
<sequence length="158" mass="18208">MLTNVLVLPLDRPQHRILLGLKKTGFGAGKYVGFGGKLEPGETLVMAAIRELWEESHLAAKPHNLWYAARLEFVFPASPDWNRLVHVFRLEFWDGEPEESSEIRPQWFGLDTLPLDQMWADVPYWLPQVLQGVRPMLRITYNQDSRTVGLVEALEQNQ</sequence>
<dbReference type="GO" id="GO:0008828">
    <property type="term" value="F:dATP diphosphatase activity"/>
    <property type="evidence" value="ECO:0007669"/>
    <property type="project" value="UniProtKB-EC"/>
</dbReference>
<name>A0A7C3HGF4_MEIRU</name>
<dbReference type="PROSITE" id="PS00893">
    <property type="entry name" value="NUDIX_BOX"/>
    <property type="match status" value="1"/>
</dbReference>
<evidence type="ECO:0000256" key="4">
    <source>
        <dbReference type="ARBA" id="ARBA00022723"/>
    </source>
</evidence>
<dbReference type="GO" id="GO:0046872">
    <property type="term" value="F:metal ion binding"/>
    <property type="evidence" value="ECO:0007669"/>
    <property type="project" value="UniProtKB-KW"/>
</dbReference>
<dbReference type="RefSeq" id="WP_409656443.1">
    <property type="nucleotide sequence ID" value="NZ_JBKBUW010000027.1"/>
</dbReference>
<evidence type="ECO:0000256" key="12">
    <source>
        <dbReference type="ARBA" id="ARBA00026218"/>
    </source>
</evidence>
<dbReference type="InterPro" id="IPR000086">
    <property type="entry name" value="NUDIX_hydrolase_dom"/>
</dbReference>
<dbReference type="GO" id="GO:0008413">
    <property type="term" value="F:8-oxo-7,8-dihydroguanosine triphosphate pyrophosphatase activity"/>
    <property type="evidence" value="ECO:0007669"/>
    <property type="project" value="InterPro"/>
</dbReference>
<dbReference type="AlphaFoldDB" id="A0A7C3HGF4"/>
<dbReference type="InterPro" id="IPR003563">
    <property type="entry name" value="8ODP"/>
</dbReference>
<evidence type="ECO:0000256" key="14">
    <source>
        <dbReference type="ARBA" id="ARBA00030634"/>
    </source>
</evidence>
<comment type="caution">
    <text evidence="23">The sequence shown here is derived from an EMBL/GenBank/DDBJ whole genome shotgun (WGS) entry which is preliminary data.</text>
</comment>
<evidence type="ECO:0000256" key="20">
    <source>
        <dbReference type="ARBA" id="ARBA00049032"/>
    </source>
</evidence>
<comment type="similarity">
    <text evidence="2">Belongs to the Nudix hydrolase family.</text>
</comment>
<dbReference type="PROSITE" id="PS51462">
    <property type="entry name" value="NUDIX"/>
    <property type="match status" value="1"/>
</dbReference>
<reference evidence="23" key="1">
    <citation type="journal article" date="2020" name="mSystems">
        <title>Genome- and Community-Level Interaction Insights into Carbon Utilization and Element Cycling Functions of Hydrothermarchaeota in Hydrothermal Sediment.</title>
        <authorList>
            <person name="Zhou Z."/>
            <person name="Liu Y."/>
            <person name="Xu W."/>
            <person name="Pan J."/>
            <person name="Luo Z.H."/>
            <person name="Li M."/>
        </authorList>
    </citation>
    <scope>NUCLEOTIDE SEQUENCE [LARGE SCALE GENOMIC DNA]</scope>
    <source>
        <strain evidence="23">SpSt-524</strain>
    </source>
</reference>
<dbReference type="EMBL" id="DSWI01000036">
    <property type="protein sequence ID" value="HFG21938.1"/>
    <property type="molecule type" value="Genomic_DNA"/>
</dbReference>
<keyword evidence="5" id="KW-0378">Hydrolase</keyword>
<dbReference type="Pfam" id="PF00293">
    <property type="entry name" value="NUDIX"/>
    <property type="match status" value="1"/>
</dbReference>
<dbReference type="PRINTS" id="PR01403">
    <property type="entry name" value="8OXTPHPHTASE"/>
</dbReference>
<comment type="subunit">
    <text evidence="3">Monomer.</text>
</comment>
<evidence type="ECO:0000256" key="15">
    <source>
        <dbReference type="ARBA" id="ARBA00030682"/>
    </source>
</evidence>
<evidence type="ECO:0000256" key="5">
    <source>
        <dbReference type="ARBA" id="ARBA00022801"/>
    </source>
</evidence>
<evidence type="ECO:0000256" key="21">
    <source>
        <dbReference type="ARBA" id="ARBA00053094"/>
    </source>
</evidence>
<evidence type="ECO:0000256" key="19">
    <source>
        <dbReference type="ARBA" id="ARBA00048894"/>
    </source>
</evidence>
<evidence type="ECO:0000259" key="22">
    <source>
        <dbReference type="PROSITE" id="PS51462"/>
    </source>
</evidence>
<dbReference type="Gene3D" id="3.90.79.10">
    <property type="entry name" value="Nucleoside Triphosphate Pyrophosphohydrolase"/>
    <property type="match status" value="1"/>
</dbReference>
<evidence type="ECO:0000256" key="9">
    <source>
        <dbReference type="ARBA" id="ARBA00024486"/>
    </source>
</evidence>
<organism evidence="23">
    <name type="scientific">Meiothermus ruber</name>
    <dbReference type="NCBI Taxonomy" id="277"/>
    <lineage>
        <taxon>Bacteria</taxon>
        <taxon>Thermotogati</taxon>
        <taxon>Deinococcota</taxon>
        <taxon>Deinococci</taxon>
        <taxon>Thermales</taxon>
        <taxon>Thermaceae</taxon>
        <taxon>Meiothermus</taxon>
    </lineage>
</organism>
<evidence type="ECO:0000256" key="1">
    <source>
        <dbReference type="ARBA" id="ARBA00001946"/>
    </source>
</evidence>
<keyword evidence="6" id="KW-0460">Magnesium</keyword>
<feature type="domain" description="Nudix hydrolase" evidence="22">
    <location>
        <begin position="1"/>
        <end position="131"/>
    </location>
</feature>
<comment type="catalytic activity">
    <reaction evidence="19">
        <text>O(6)-methyl-dGTP + H2O = O(6)-methyl-dGMP + diphosphate + H(+)</text>
        <dbReference type="Rhea" id="RHEA:67600"/>
        <dbReference type="ChEBI" id="CHEBI:15377"/>
        <dbReference type="ChEBI" id="CHEBI:15378"/>
        <dbReference type="ChEBI" id="CHEBI:33019"/>
        <dbReference type="ChEBI" id="CHEBI:169974"/>
        <dbReference type="ChEBI" id="CHEBI:169975"/>
    </reaction>
    <physiologicalReaction direction="left-to-right" evidence="19">
        <dbReference type="Rhea" id="RHEA:67601"/>
    </physiologicalReaction>
</comment>
<comment type="catalytic activity">
    <reaction evidence="10">
        <text>2-oxo-ATP + H2O = 2-oxo-AMP + diphosphate + H(+)</text>
        <dbReference type="Rhea" id="RHEA:67392"/>
        <dbReference type="ChEBI" id="CHEBI:15377"/>
        <dbReference type="ChEBI" id="CHEBI:15378"/>
        <dbReference type="ChEBI" id="CHEBI:33019"/>
        <dbReference type="ChEBI" id="CHEBI:71395"/>
        <dbReference type="ChEBI" id="CHEBI:172878"/>
    </reaction>
    <physiologicalReaction direction="left-to-right" evidence="10">
        <dbReference type="Rhea" id="RHEA:67393"/>
    </physiologicalReaction>
</comment>
<dbReference type="EC" id="3.6.1.56" evidence="11"/>
<evidence type="ECO:0000256" key="8">
    <source>
        <dbReference type="ARBA" id="ARBA00024459"/>
    </source>
</evidence>
<accession>A0A7C3HGF4</accession>
<evidence type="ECO:0000256" key="3">
    <source>
        <dbReference type="ARBA" id="ARBA00011245"/>
    </source>
</evidence>
<dbReference type="CDD" id="cd03427">
    <property type="entry name" value="NUDIX_MTH1_Nudt1"/>
    <property type="match status" value="1"/>
</dbReference>
<comment type="catalytic activity">
    <reaction evidence="7">
        <text>8-oxo-dATP + H2O = 8-oxo-dAMP + diphosphate + H(+)</text>
        <dbReference type="Rhea" id="RHEA:65396"/>
        <dbReference type="ChEBI" id="CHEBI:15377"/>
        <dbReference type="ChEBI" id="CHEBI:15378"/>
        <dbReference type="ChEBI" id="CHEBI:33019"/>
        <dbReference type="ChEBI" id="CHEBI:71361"/>
        <dbReference type="ChEBI" id="CHEBI:172871"/>
    </reaction>
    <physiologicalReaction direction="left-to-right" evidence="7">
        <dbReference type="Rhea" id="RHEA:65397"/>
    </physiologicalReaction>
</comment>
<dbReference type="PANTHER" id="PTHR43758:SF2">
    <property type="entry name" value="OXIDIZED PURINE NUCLEOSIDE TRIPHOSPHATE HYDROLASE"/>
    <property type="match status" value="1"/>
</dbReference>
<comment type="catalytic activity">
    <reaction evidence="20">
        <text>N(6)-methyl-dATP + H2O = N(6)-methyl-dAMP + diphosphate + H(+)</text>
        <dbReference type="Rhea" id="RHEA:67604"/>
        <dbReference type="ChEBI" id="CHEBI:15377"/>
        <dbReference type="ChEBI" id="CHEBI:15378"/>
        <dbReference type="ChEBI" id="CHEBI:33019"/>
        <dbReference type="ChEBI" id="CHEBI:169976"/>
        <dbReference type="ChEBI" id="CHEBI:172872"/>
    </reaction>
    <physiologicalReaction direction="left-to-right" evidence="20">
        <dbReference type="Rhea" id="RHEA:67605"/>
    </physiologicalReaction>
</comment>
<dbReference type="SUPFAM" id="SSF55811">
    <property type="entry name" value="Nudix"/>
    <property type="match status" value="1"/>
</dbReference>
<dbReference type="InterPro" id="IPR020084">
    <property type="entry name" value="NUDIX_hydrolase_CS"/>
</dbReference>
<keyword evidence="4" id="KW-0479">Metal-binding</keyword>
<proteinExistence type="inferred from homology"/>
<comment type="cofactor">
    <cofactor evidence="1">
        <name>Mg(2+)</name>
        <dbReference type="ChEBI" id="CHEBI:18420"/>
    </cofactor>
</comment>
<evidence type="ECO:0000256" key="10">
    <source>
        <dbReference type="ARBA" id="ARBA00024596"/>
    </source>
</evidence>
<comment type="catalytic activity">
    <reaction evidence="18">
        <text>N(6)-methyl-ATP + H2O = N(6)-methyl-AMP + diphosphate + H(+)</text>
        <dbReference type="Rhea" id="RHEA:67608"/>
        <dbReference type="ChEBI" id="CHEBI:15377"/>
        <dbReference type="ChEBI" id="CHEBI:15378"/>
        <dbReference type="ChEBI" id="CHEBI:33019"/>
        <dbReference type="ChEBI" id="CHEBI:144842"/>
        <dbReference type="ChEBI" id="CHEBI:172873"/>
    </reaction>
    <physiologicalReaction direction="left-to-right" evidence="18">
        <dbReference type="Rhea" id="RHEA:67609"/>
    </physiologicalReaction>
</comment>
<dbReference type="PANTHER" id="PTHR43758">
    <property type="entry name" value="7,8-DIHYDRO-8-OXOGUANINE TRIPHOSPHATASE"/>
    <property type="match status" value="1"/>
</dbReference>
<evidence type="ECO:0000256" key="7">
    <source>
        <dbReference type="ARBA" id="ARBA00024448"/>
    </source>
</evidence>
<evidence type="ECO:0000256" key="13">
    <source>
        <dbReference type="ARBA" id="ARBA00029673"/>
    </source>
</evidence>
<comment type="catalytic activity">
    <reaction evidence="8">
        <text>2-oxo-dATP + H2O = 2-oxo-dAMP + diphosphate + H(+)</text>
        <dbReference type="Rhea" id="RHEA:31583"/>
        <dbReference type="ChEBI" id="CHEBI:15377"/>
        <dbReference type="ChEBI" id="CHEBI:15378"/>
        <dbReference type="ChEBI" id="CHEBI:33019"/>
        <dbReference type="ChEBI" id="CHEBI:63212"/>
        <dbReference type="ChEBI" id="CHEBI:77897"/>
        <dbReference type="EC" id="3.6.1.56"/>
    </reaction>
    <physiologicalReaction direction="left-to-right" evidence="8">
        <dbReference type="Rhea" id="RHEA:31584"/>
    </physiologicalReaction>
</comment>
<evidence type="ECO:0000256" key="11">
    <source>
        <dbReference type="ARBA" id="ARBA00026103"/>
    </source>
</evidence>
<dbReference type="GO" id="GO:0005737">
    <property type="term" value="C:cytoplasm"/>
    <property type="evidence" value="ECO:0007669"/>
    <property type="project" value="TreeGrafter"/>
</dbReference>
<evidence type="ECO:0000256" key="16">
    <source>
        <dbReference type="ARBA" id="ARBA00031927"/>
    </source>
</evidence>
<evidence type="ECO:0000256" key="18">
    <source>
        <dbReference type="ARBA" id="ARBA00048002"/>
    </source>
</evidence>
<dbReference type="GO" id="GO:0042262">
    <property type="term" value="P:DNA protection"/>
    <property type="evidence" value="ECO:0007669"/>
    <property type="project" value="InterPro"/>
</dbReference>
<evidence type="ECO:0000313" key="23">
    <source>
        <dbReference type="EMBL" id="HFG21938.1"/>
    </source>
</evidence>
<protein>
    <recommendedName>
        <fullName evidence="12">Oxidized purine nucleoside triphosphate hydrolase</fullName>
        <ecNumber evidence="11">3.6.1.56</ecNumber>
    </recommendedName>
    <alternativeName>
        <fullName evidence="16">2-hydroxy-dATP diphosphatase</fullName>
    </alternativeName>
    <alternativeName>
        <fullName evidence="15">7,8-dihydro-8-oxoguanine triphosphatase</fullName>
    </alternativeName>
    <alternativeName>
        <fullName evidence="14">8-oxo-dGTPase</fullName>
    </alternativeName>
    <alternativeName>
        <fullName evidence="17">Methylated purine nucleoside triphosphate hydrolase</fullName>
    </alternativeName>
    <alternativeName>
        <fullName evidence="13">Nucleoside diphosphate-linked moiety X motif 1</fullName>
    </alternativeName>
</protein>
<gene>
    <name evidence="23" type="ORF">ENS82_14720</name>
</gene>
<dbReference type="InterPro" id="IPR015797">
    <property type="entry name" value="NUDIX_hydrolase-like_dom_sf"/>
</dbReference>
<comment type="function">
    <text evidence="21">Oxidized purine nucleoside triphosphate hydrolase which is a prominent sanitizer of the oxidized nucleotide pool. Catalyzes the hydrolysis of 2-oxo-dATP (2-hydroxy-dATP) into 2-oxo-dAMP. Also has a significant hydrolase activity toward 2-oxo-ATP, 8-oxo-dGTP and 8-oxo-dATP. Through the hydrolysis of oxidized purine nucleoside triphosphates, prevents their incorporation into DNA and the subsequent transversions A:T to C:G and G:C to T:A. Also catalyzes the hydrolysis of methylated purine nucleoside triphosphate preventing their integration into DNA. Through this antimutagenic activity protects cells from oxidative stress.</text>
</comment>
<evidence type="ECO:0000256" key="6">
    <source>
        <dbReference type="ARBA" id="ARBA00022842"/>
    </source>
</evidence>